<feature type="compositionally biased region" description="Pro residues" evidence="1">
    <location>
        <begin position="156"/>
        <end position="171"/>
    </location>
</feature>
<feature type="region of interest" description="Disordered" evidence="1">
    <location>
        <begin position="83"/>
        <end position="182"/>
    </location>
</feature>
<proteinExistence type="predicted"/>
<feature type="compositionally biased region" description="Polar residues" evidence="1">
    <location>
        <begin position="93"/>
        <end position="102"/>
    </location>
</feature>
<dbReference type="Proteomes" id="UP001362999">
    <property type="component" value="Unassembled WGS sequence"/>
</dbReference>
<evidence type="ECO:0000256" key="1">
    <source>
        <dbReference type="SAM" id="MobiDB-lite"/>
    </source>
</evidence>
<sequence length="182" mass="19889">MEEDWWAWWKAINPPWRLQGNELQRGVRDWNSLRCPGQNGFLNVLMCLKWWQGAMSEPSDSWTRAMVDVEWVLKEMAEIGEETAENIKDVSLPTDSSPSNTLPLAPEPTRLIASSGEPGFNALADDPNHARTQPAAAANTEPIRGAAASQVHNPATPAPPIPVPLPPPDSPITPLDLDTSGV</sequence>
<evidence type="ECO:0000313" key="2">
    <source>
        <dbReference type="EMBL" id="KAK7029746.1"/>
    </source>
</evidence>
<dbReference type="AlphaFoldDB" id="A0AAW0BTV6"/>
<protein>
    <submittedName>
        <fullName evidence="2">Uncharacterized protein</fullName>
    </submittedName>
</protein>
<reference evidence="2 3" key="1">
    <citation type="journal article" date="2024" name="J Genomics">
        <title>Draft genome sequencing and assembly of Favolaschia claudopus CIRM-BRFM 2984 isolated from oak limbs.</title>
        <authorList>
            <person name="Navarro D."/>
            <person name="Drula E."/>
            <person name="Chaduli D."/>
            <person name="Cazenave R."/>
            <person name="Ahrendt S."/>
            <person name="Wang J."/>
            <person name="Lipzen A."/>
            <person name="Daum C."/>
            <person name="Barry K."/>
            <person name="Grigoriev I.V."/>
            <person name="Favel A."/>
            <person name="Rosso M.N."/>
            <person name="Martin F."/>
        </authorList>
    </citation>
    <scope>NUCLEOTIDE SEQUENCE [LARGE SCALE GENOMIC DNA]</scope>
    <source>
        <strain evidence="2 3">CIRM-BRFM 2984</strain>
    </source>
</reference>
<feature type="compositionally biased region" description="Low complexity" evidence="1">
    <location>
        <begin position="172"/>
        <end position="182"/>
    </location>
</feature>
<name>A0AAW0BTV6_9AGAR</name>
<gene>
    <name evidence="2" type="ORF">R3P38DRAFT_3188605</name>
</gene>
<keyword evidence="3" id="KW-1185">Reference proteome</keyword>
<comment type="caution">
    <text evidence="2">The sequence shown here is derived from an EMBL/GenBank/DDBJ whole genome shotgun (WGS) entry which is preliminary data.</text>
</comment>
<accession>A0AAW0BTV6</accession>
<dbReference type="EMBL" id="JAWWNJ010000026">
    <property type="protein sequence ID" value="KAK7029746.1"/>
    <property type="molecule type" value="Genomic_DNA"/>
</dbReference>
<evidence type="ECO:0000313" key="3">
    <source>
        <dbReference type="Proteomes" id="UP001362999"/>
    </source>
</evidence>
<organism evidence="2 3">
    <name type="scientific">Favolaschia claudopus</name>
    <dbReference type="NCBI Taxonomy" id="2862362"/>
    <lineage>
        <taxon>Eukaryota</taxon>
        <taxon>Fungi</taxon>
        <taxon>Dikarya</taxon>
        <taxon>Basidiomycota</taxon>
        <taxon>Agaricomycotina</taxon>
        <taxon>Agaricomycetes</taxon>
        <taxon>Agaricomycetidae</taxon>
        <taxon>Agaricales</taxon>
        <taxon>Marasmiineae</taxon>
        <taxon>Mycenaceae</taxon>
        <taxon>Favolaschia</taxon>
    </lineage>
</organism>